<dbReference type="Gene3D" id="3.40.50.150">
    <property type="entry name" value="Vaccinia Virus protein VP39"/>
    <property type="match status" value="1"/>
</dbReference>
<evidence type="ECO:0000313" key="9">
    <source>
        <dbReference type="Proteomes" id="UP001165269"/>
    </source>
</evidence>
<dbReference type="Proteomes" id="UP001165269">
    <property type="component" value="Unassembled WGS sequence"/>
</dbReference>
<dbReference type="SUPFAM" id="SSF47757">
    <property type="entry name" value="Chemotaxis receptor methyltransferase CheR, N-terminal domain"/>
    <property type="match status" value="1"/>
</dbReference>
<dbReference type="InterPro" id="IPR036804">
    <property type="entry name" value="CheR_N_sf"/>
</dbReference>
<dbReference type="RefSeq" id="WP_242767215.1">
    <property type="nucleotide sequence ID" value="NZ_JALDAY010000007.1"/>
</dbReference>
<organism evidence="8 9">
    <name type="scientific">Streptomyces cylindrosporus</name>
    <dbReference type="NCBI Taxonomy" id="2927583"/>
    <lineage>
        <taxon>Bacteria</taxon>
        <taxon>Bacillati</taxon>
        <taxon>Actinomycetota</taxon>
        <taxon>Actinomycetes</taxon>
        <taxon>Kitasatosporales</taxon>
        <taxon>Streptomycetaceae</taxon>
        <taxon>Streptomyces</taxon>
    </lineage>
</organism>
<name>A0ABS9YBM6_9ACTN</name>
<keyword evidence="3" id="KW-0489">Methyltransferase</keyword>
<keyword evidence="9" id="KW-1185">Reference proteome</keyword>
<comment type="catalytic activity">
    <reaction evidence="1">
        <text>L-glutamyl-[protein] + S-adenosyl-L-methionine = [protein]-L-glutamate 5-O-methyl ester + S-adenosyl-L-homocysteine</text>
        <dbReference type="Rhea" id="RHEA:24452"/>
        <dbReference type="Rhea" id="RHEA-COMP:10208"/>
        <dbReference type="Rhea" id="RHEA-COMP:10311"/>
        <dbReference type="ChEBI" id="CHEBI:29973"/>
        <dbReference type="ChEBI" id="CHEBI:57856"/>
        <dbReference type="ChEBI" id="CHEBI:59789"/>
        <dbReference type="ChEBI" id="CHEBI:82795"/>
        <dbReference type="EC" id="2.1.1.80"/>
    </reaction>
</comment>
<evidence type="ECO:0000256" key="2">
    <source>
        <dbReference type="ARBA" id="ARBA00012534"/>
    </source>
</evidence>
<dbReference type="InterPro" id="IPR029063">
    <property type="entry name" value="SAM-dependent_MTases_sf"/>
</dbReference>
<dbReference type="SMART" id="SM00138">
    <property type="entry name" value="MeTrc"/>
    <property type="match status" value="1"/>
</dbReference>
<evidence type="ECO:0000256" key="4">
    <source>
        <dbReference type="ARBA" id="ARBA00022679"/>
    </source>
</evidence>
<dbReference type="SUPFAM" id="SSF53335">
    <property type="entry name" value="S-adenosyl-L-methionine-dependent methyltransferases"/>
    <property type="match status" value="1"/>
</dbReference>
<dbReference type="InterPro" id="IPR000780">
    <property type="entry name" value="CheR_MeTrfase"/>
</dbReference>
<dbReference type="Pfam" id="PF03705">
    <property type="entry name" value="CheR_N"/>
    <property type="match status" value="1"/>
</dbReference>
<evidence type="ECO:0000256" key="1">
    <source>
        <dbReference type="ARBA" id="ARBA00001541"/>
    </source>
</evidence>
<evidence type="ECO:0000256" key="5">
    <source>
        <dbReference type="ARBA" id="ARBA00022691"/>
    </source>
</evidence>
<evidence type="ECO:0000259" key="7">
    <source>
        <dbReference type="PROSITE" id="PS50123"/>
    </source>
</evidence>
<sequence length="299" mass="33652">MGDAQRVTESDRLPDEWGRILDLLRRTRGFTFTGYKHGVLERSVSRRMAVLGITSYTAYRQRLAAGPGECDLLLRALLIGTTSFFRDPSAWDYLRREVVPELLEESVPGREIRVWSAGCARGEEAYSLAILFAEAIGRGPVLPDVRIFATDVDPDALQVARSGLYPGKAVTAMPSRLRDTYLTPQGDQYRIRSGLRCSVVFGRHDIMRDVPLSGVDLLVCRNTLMYFDTTTQAGVLDGFRFALRGGGFLFLGRAETLAIYGHDTFVPVERRQRVYRRLPDGPAATEHRPAAARRRDRRR</sequence>
<dbReference type="PRINTS" id="PR00996">
    <property type="entry name" value="CHERMTFRASE"/>
</dbReference>
<feature type="compositionally biased region" description="Basic residues" evidence="6">
    <location>
        <begin position="290"/>
        <end position="299"/>
    </location>
</feature>
<dbReference type="InterPro" id="IPR050903">
    <property type="entry name" value="Bact_Chemotaxis_MeTrfase"/>
</dbReference>
<comment type="caution">
    <text evidence="8">The sequence shown here is derived from an EMBL/GenBank/DDBJ whole genome shotgun (WGS) entry which is preliminary data.</text>
</comment>
<dbReference type="PANTHER" id="PTHR24422">
    <property type="entry name" value="CHEMOTAXIS PROTEIN METHYLTRANSFERASE"/>
    <property type="match status" value="1"/>
</dbReference>
<keyword evidence="5" id="KW-0949">S-adenosyl-L-methionine</keyword>
<feature type="domain" description="CheR-type methyltransferase" evidence="7">
    <location>
        <begin position="16"/>
        <end position="257"/>
    </location>
</feature>
<dbReference type="PANTHER" id="PTHR24422:SF10">
    <property type="entry name" value="CHEMOTAXIS PROTEIN METHYLTRANSFERASE 2"/>
    <property type="match status" value="1"/>
</dbReference>
<dbReference type="InterPro" id="IPR022642">
    <property type="entry name" value="CheR_C"/>
</dbReference>
<evidence type="ECO:0000256" key="6">
    <source>
        <dbReference type="SAM" id="MobiDB-lite"/>
    </source>
</evidence>
<dbReference type="EC" id="2.1.1.80" evidence="2"/>
<dbReference type="PROSITE" id="PS50123">
    <property type="entry name" value="CHER"/>
    <property type="match status" value="1"/>
</dbReference>
<dbReference type="Gene3D" id="1.10.155.10">
    <property type="entry name" value="Chemotaxis receptor methyltransferase CheR, N-terminal domain"/>
    <property type="match status" value="1"/>
</dbReference>
<dbReference type="InterPro" id="IPR022641">
    <property type="entry name" value="CheR_N"/>
</dbReference>
<evidence type="ECO:0000313" key="8">
    <source>
        <dbReference type="EMBL" id="MCI3273955.1"/>
    </source>
</evidence>
<proteinExistence type="predicted"/>
<evidence type="ECO:0000256" key="3">
    <source>
        <dbReference type="ARBA" id="ARBA00022603"/>
    </source>
</evidence>
<dbReference type="Pfam" id="PF01739">
    <property type="entry name" value="CheR"/>
    <property type="match status" value="1"/>
</dbReference>
<reference evidence="8" key="1">
    <citation type="submission" date="2022-03" db="EMBL/GenBank/DDBJ databases">
        <title>Streptomyces 7R015 and 7R016 isolated from Barleria lupulina in Thailand.</title>
        <authorList>
            <person name="Kanchanasin P."/>
            <person name="Phongsopitanun W."/>
            <person name="Tanasupawat S."/>
        </authorList>
    </citation>
    <scope>NUCLEOTIDE SEQUENCE</scope>
    <source>
        <strain evidence="8">7R015</strain>
    </source>
</reference>
<feature type="region of interest" description="Disordered" evidence="6">
    <location>
        <begin position="276"/>
        <end position="299"/>
    </location>
</feature>
<keyword evidence="4" id="KW-0808">Transferase</keyword>
<gene>
    <name evidence="8" type="ORF">MQP27_22945</name>
</gene>
<accession>A0ABS9YBM6</accession>
<dbReference type="EMBL" id="JALDAY010000007">
    <property type="protein sequence ID" value="MCI3273955.1"/>
    <property type="molecule type" value="Genomic_DNA"/>
</dbReference>
<protein>
    <recommendedName>
        <fullName evidence="2">protein-glutamate O-methyltransferase</fullName>
        <ecNumber evidence="2">2.1.1.80</ecNumber>
    </recommendedName>
</protein>